<dbReference type="GO" id="GO:0007165">
    <property type="term" value="P:signal transduction"/>
    <property type="evidence" value="ECO:0007669"/>
    <property type="project" value="InterPro"/>
</dbReference>
<dbReference type="Pfam" id="PF23282">
    <property type="entry name" value="WHD_ROQ1"/>
    <property type="match status" value="1"/>
</dbReference>
<dbReference type="AlphaFoldDB" id="A0AAE1MWP6"/>
<dbReference type="Proteomes" id="UP001293593">
    <property type="component" value="Unassembled WGS sequence"/>
</dbReference>
<reference evidence="5" key="1">
    <citation type="submission" date="2023-10" db="EMBL/GenBank/DDBJ databases">
        <title>Chromosome-level genome of the transformable northern wattle, Acacia crassicarpa.</title>
        <authorList>
            <person name="Massaro I."/>
            <person name="Sinha N.R."/>
            <person name="Poethig S."/>
            <person name="Leichty A.R."/>
        </authorList>
    </citation>
    <scope>NUCLEOTIDE SEQUENCE</scope>
    <source>
        <strain evidence="5">Acra3RX</strain>
        <tissue evidence="5">Leaf</tissue>
    </source>
</reference>
<name>A0AAE1MWP6_9FABA</name>
<dbReference type="Pfam" id="PF07725">
    <property type="entry name" value="LRR_3"/>
    <property type="match status" value="1"/>
</dbReference>
<dbReference type="SUPFAM" id="SSF52058">
    <property type="entry name" value="L domain-like"/>
    <property type="match status" value="2"/>
</dbReference>
<dbReference type="InterPro" id="IPR027417">
    <property type="entry name" value="P-loop_NTPase"/>
</dbReference>
<sequence>MGTAASTSNSSSQPIYSKNYDVFISFRGEDTRSNFTSHLHTSLTQKSLRTFIDYELPKGDDISESLIQAIKDSSISVVVFSENYASSKWCLDELAQILQCRKDSGQFVIPVFYKVDPSDVRKQKGAYEEAFAKHERDFRHNPDKLKKWRDALFETANLAGWHSQSFRDESELIQNIVNDVMQKLDHKHPSILEGLVGIDENCECIELLLRKFPIIGIWGMGGIGKTTTAKVVFAKLSPQYQSWCFLENVREESEKHGLKYIRDKLVSELLMEENIHSGPPKVLGSTFVRRRLSCRKVFIVLDDVDSSKQLDYLARECDCLGQGSKVIITTRDKHMLIGRVNEIYEAKPLSYRESFKLFNLKAFHNDHPEIGYEQRSKRVVTYTKGNPLALIVLGSFLHSKTEEEWESALRKFKKTTNEDIQEVLKLSYNGLNYEEKETFLDIACFLKGEVKEHVIQLLDSYGFHARISIRTLHDKALITMGERLWMHDLIQKMGWEIVRQECIKEPGRRTRLWDPKEVYDVLKNNRGTEVAEGIILNVSRIRDMYLAAGTFKKMTNLRFLKFYSVRNTGSSNVHLQMGLESISDKLRYFQWNGYPLGSLPSTFCAESLVELKMQYSHVQTLWDGVQDLVNLKRIDLRFSRKLRELPDFSKAHNLELVNLYNCVSLCYVHPSILSLNSLVSLDLSKCKNIKSLQSCTHLRSLRKVLIGGCPNLKEFSLSSKELRCLFLGSTGIEILHPSIGSLTKLRCLHLNGSKLKNLPLKELCCLRSLEDLRISEHAFDKPELHMLFDALRAIQILSFLNCSNLTELPNNIKQLSKLQRLYLRSCRNLQCLPELPLSVKELDISYCTSISINCNLLKEVGSIGHLANLKYLLLNASSLGKLPITELCCFRSLTELRLFECRHLVNESKLHMLLESMGCLQILALKDCSSLTKLPNNIKHLSRLQQLNLNGCTRLQFLPQLPLSLVSLVASNCISLERVFTSTISRLLKVNGHNFISFHNCEKLDERSRCAIGKHVEFSLNQAVYNKQRFVVFYPGNSVPLWFGCNRSKNGLVTIELSLASDHLLGFVFCLVVPQFISKEINQISMTCKCYFEEGEAIEFQIFDPEYAEFSSDHILLCCDPYFSKWVLERLKGSNGNDEDTTCKQKISFIFVSCDGFIQECGVCPIHASDYQNFVQKRKKKCDLGRRSKRHRDIDELELEISKFRIGVGNCHGNEALPLRKKLKMEFCTQSKGQEDTEELEALLMRIKIS</sequence>
<dbReference type="PANTHER" id="PTHR11017:SF512">
    <property type="entry name" value="ADP-RIBOSYL CYCLASE_CYCLIC ADP-RIBOSE HYDROLASE"/>
    <property type="match status" value="1"/>
</dbReference>
<gene>
    <name evidence="5" type="ORF">QN277_016483</name>
</gene>
<evidence type="ECO:0000256" key="2">
    <source>
        <dbReference type="ARBA" id="ARBA00022737"/>
    </source>
</evidence>
<proteinExistence type="predicted"/>
<dbReference type="FunFam" id="3.40.50.10140:FF:000007">
    <property type="entry name" value="Disease resistance protein (TIR-NBS-LRR class)"/>
    <property type="match status" value="1"/>
</dbReference>
<dbReference type="SMART" id="SM00255">
    <property type="entry name" value="TIR"/>
    <property type="match status" value="1"/>
</dbReference>
<dbReference type="Gene3D" id="3.80.10.10">
    <property type="entry name" value="Ribonuclease Inhibitor"/>
    <property type="match status" value="3"/>
</dbReference>
<evidence type="ECO:0000256" key="3">
    <source>
        <dbReference type="ARBA" id="ARBA00023027"/>
    </source>
</evidence>
<evidence type="ECO:0000256" key="1">
    <source>
        <dbReference type="ARBA" id="ARBA00022614"/>
    </source>
</evidence>
<dbReference type="FunFam" id="3.80.10.10:FF:000386">
    <property type="entry name" value="Disease resistance protein RPS4"/>
    <property type="match status" value="1"/>
</dbReference>
<dbReference type="InterPro" id="IPR044974">
    <property type="entry name" value="Disease_R_plants"/>
</dbReference>
<dbReference type="InterPro" id="IPR035897">
    <property type="entry name" value="Toll_tir_struct_dom_sf"/>
</dbReference>
<dbReference type="Pfam" id="PF00931">
    <property type="entry name" value="NB-ARC"/>
    <property type="match status" value="1"/>
</dbReference>
<accession>A0AAE1MWP6</accession>
<dbReference type="SUPFAM" id="SSF52200">
    <property type="entry name" value="Toll/Interleukin receptor TIR domain"/>
    <property type="match status" value="1"/>
</dbReference>
<dbReference type="InterPro" id="IPR058192">
    <property type="entry name" value="WHD_ROQ1-like"/>
</dbReference>
<dbReference type="Gene3D" id="3.40.50.10140">
    <property type="entry name" value="Toll/interleukin-1 receptor homology (TIR) domain"/>
    <property type="match status" value="1"/>
</dbReference>
<dbReference type="PANTHER" id="PTHR11017">
    <property type="entry name" value="LEUCINE-RICH REPEAT-CONTAINING PROTEIN"/>
    <property type="match status" value="1"/>
</dbReference>
<evidence type="ECO:0000313" key="5">
    <source>
        <dbReference type="EMBL" id="KAK4278663.1"/>
    </source>
</evidence>
<organism evidence="5 6">
    <name type="scientific">Acacia crassicarpa</name>
    <name type="common">northern wattle</name>
    <dbReference type="NCBI Taxonomy" id="499986"/>
    <lineage>
        <taxon>Eukaryota</taxon>
        <taxon>Viridiplantae</taxon>
        <taxon>Streptophyta</taxon>
        <taxon>Embryophyta</taxon>
        <taxon>Tracheophyta</taxon>
        <taxon>Spermatophyta</taxon>
        <taxon>Magnoliopsida</taxon>
        <taxon>eudicotyledons</taxon>
        <taxon>Gunneridae</taxon>
        <taxon>Pentapetalae</taxon>
        <taxon>rosids</taxon>
        <taxon>fabids</taxon>
        <taxon>Fabales</taxon>
        <taxon>Fabaceae</taxon>
        <taxon>Caesalpinioideae</taxon>
        <taxon>mimosoid clade</taxon>
        <taxon>Acacieae</taxon>
        <taxon>Acacia</taxon>
    </lineage>
</organism>
<keyword evidence="6" id="KW-1185">Reference proteome</keyword>
<dbReference type="InterPro" id="IPR000157">
    <property type="entry name" value="TIR_dom"/>
</dbReference>
<protein>
    <recommendedName>
        <fullName evidence="4">TIR domain-containing protein</fullName>
    </recommendedName>
</protein>
<dbReference type="InterPro" id="IPR032675">
    <property type="entry name" value="LRR_dom_sf"/>
</dbReference>
<feature type="domain" description="TIR" evidence="4">
    <location>
        <begin position="18"/>
        <end position="184"/>
    </location>
</feature>
<dbReference type="Gene3D" id="3.40.50.300">
    <property type="entry name" value="P-loop containing nucleotide triphosphate hydrolases"/>
    <property type="match status" value="1"/>
</dbReference>
<keyword evidence="2" id="KW-0677">Repeat</keyword>
<evidence type="ECO:0000313" key="6">
    <source>
        <dbReference type="Proteomes" id="UP001293593"/>
    </source>
</evidence>
<dbReference type="InterPro" id="IPR011713">
    <property type="entry name" value="Leu-rich_rpt_3"/>
</dbReference>
<dbReference type="GO" id="GO:0043531">
    <property type="term" value="F:ADP binding"/>
    <property type="evidence" value="ECO:0007669"/>
    <property type="project" value="InterPro"/>
</dbReference>
<dbReference type="SUPFAM" id="SSF52540">
    <property type="entry name" value="P-loop containing nucleoside triphosphate hydrolases"/>
    <property type="match status" value="1"/>
</dbReference>
<comment type="caution">
    <text evidence="5">The sequence shown here is derived from an EMBL/GenBank/DDBJ whole genome shotgun (WGS) entry which is preliminary data.</text>
</comment>
<dbReference type="PRINTS" id="PR00364">
    <property type="entry name" value="DISEASERSIST"/>
</dbReference>
<keyword evidence="3" id="KW-0520">NAD</keyword>
<dbReference type="Pfam" id="PF01582">
    <property type="entry name" value="TIR"/>
    <property type="match status" value="1"/>
</dbReference>
<keyword evidence="1" id="KW-0433">Leucine-rich repeat</keyword>
<dbReference type="GO" id="GO:0006952">
    <property type="term" value="P:defense response"/>
    <property type="evidence" value="ECO:0007669"/>
    <property type="project" value="InterPro"/>
</dbReference>
<dbReference type="Gene3D" id="1.10.8.430">
    <property type="entry name" value="Helical domain of apoptotic protease-activating factors"/>
    <property type="match status" value="1"/>
</dbReference>
<dbReference type="PROSITE" id="PS50104">
    <property type="entry name" value="TIR"/>
    <property type="match status" value="1"/>
</dbReference>
<dbReference type="EMBL" id="JAWXYG010000003">
    <property type="protein sequence ID" value="KAK4278663.1"/>
    <property type="molecule type" value="Genomic_DNA"/>
</dbReference>
<dbReference type="InterPro" id="IPR042197">
    <property type="entry name" value="Apaf_helical"/>
</dbReference>
<dbReference type="InterPro" id="IPR002182">
    <property type="entry name" value="NB-ARC"/>
</dbReference>
<evidence type="ECO:0000259" key="4">
    <source>
        <dbReference type="PROSITE" id="PS50104"/>
    </source>
</evidence>